<dbReference type="InterPro" id="IPR027417">
    <property type="entry name" value="P-loop_NTPase"/>
</dbReference>
<proteinExistence type="inferred from homology"/>
<dbReference type="Gene3D" id="3.40.50.300">
    <property type="entry name" value="P-loop containing nucleotide triphosphate hydrolases"/>
    <property type="match status" value="1"/>
</dbReference>
<keyword evidence="4" id="KW-1185">Reference proteome</keyword>
<dbReference type="SUPFAM" id="SSF52540">
    <property type="entry name" value="P-loop containing nucleoside triphosphate hydrolases"/>
    <property type="match status" value="1"/>
</dbReference>
<organism evidence="4 5">
    <name type="scientific">Polistes dominula</name>
    <name type="common">European paper wasp</name>
    <name type="synonym">Vespa dominula</name>
    <dbReference type="NCBI Taxonomy" id="743375"/>
    <lineage>
        <taxon>Eukaryota</taxon>
        <taxon>Metazoa</taxon>
        <taxon>Ecdysozoa</taxon>
        <taxon>Arthropoda</taxon>
        <taxon>Hexapoda</taxon>
        <taxon>Insecta</taxon>
        <taxon>Pterygota</taxon>
        <taxon>Neoptera</taxon>
        <taxon>Endopterygota</taxon>
        <taxon>Hymenoptera</taxon>
        <taxon>Apocrita</taxon>
        <taxon>Aculeata</taxon>
        <taxon>Vespoidea</taxon>
        <taxon>Vespidae</taxon>
        <taxon>Polistinae</taxon>
        <taxon>Polistini</taxon>
        <taxon>Polistes</taxon>
    </lineage>
</organism>
<comment type="similarity">
    <text evidence="1">Belongs to the sulfotransferase 1 family.</text>
</comment>
<evidence type="ECO:0000313" key="4">
    <source>
        <dbReference type="Proteomes" id="UP000694924"/>
    </source>
</evidence>
<dbReference type="PANTHER" id="PTHR11783">
    <property type="entry name" value="SULFOTRANSFERASE SULT"/>
    <property type="match status" value="1"/>
</dbReference>
<evidence type="ECO:0000256" key="1">
    <source>
        <dbReference type="ARBA" id="ARBA00005771"/>
    </source>
</evidence>
<dbReference type="RefSeq" id="XP_015173286.1">
    <property type="nucleotide sequence ID" value="XM_015317800.1"/>
</dbReference>
<sequence length="329" mass="38642">MAPQIDNTNVTLDRILKEKFTSEFRSGYVTVKDVCLPERYKHFAEEIENFEIRDDDVWVCTFPKTGTTWTQEMIWCIGNDLNFENAKQQLLSERFPFFEVSIIFDFERSSHISNVADRETMKNSVNFTKNQTSPRYIKTHLPFHLLPRQLRSGEKKARIINVIRNPKDTCISYFHHSKLIEGYRGDFNEFCQLFLGGKLSYAPYWKHVLGYWNKRNDMNILFLKYEDMKSDLPSIIKKAATFLNKQITNNEVQTLAKHLSFNNMKNNPAVNYEEIIESHKKFKLTVTDGTFIRSGEVNQWKGGKLSIDVIAKFDEMTRKMFDPVGLHFV</sequence>
<reference evidence="5" key="1">
    <citation type="submission" date="2025-08" db="UniProtKB">
        <authorList>
            <consortium name="RefSeq"/>
        </authorList>
    </citation>
    <scope>IDENTIFICATION</scope>
    <source>
        <tissue evidence="5">Whole body</tissue>
    </source>
</reference>
<dbReference type="GeneID" id="107064774"/>
<dbReference type="InterPro" id="IPR000863">
    <property type="entry name" value="Sulfotransferase_dom"/>
</dbReference>
<keyword evidence="2" id="KW-0808">Transferase</keyword>
<protein>
    <submittedName>
        <fullName evidence="5">Amine sulfotransferase-like</fullName>
    </submittedName>
</protein>
<evidence type="ECO:0000259" key="3">
    <source>
        <dbReference type="Pfam" id="PF00685"/>
    </source>
</evidence>
<dbReference type="Pfam" id="PF00685">
    <property type="entry name" value="Sulfotransfer_1"/>
    <property type="match status" value="1"/>
</dbReference>
<dbReference type="Proteomes" id="UP000694924">
    <property type="component" value="Unplaced"/>
</dbReference>
<accession>A0ABM1HZ99</accession>
<feature type="domain" description="Sulfotransferase" evidence="3">
    <location>
        <begin position="54"/>
        <end position="320"/>
    </location>
</feature>
<name>A0ABM1HZ99_POLDO</name>
<gene>
    <name evidence="5" type="primary">LOC107064774</name>
</gene>
<evidence type="ECO:0000256" key="2">
    <source>
        <dbReference type="ARBA" id="ARBA00022679"/>
    </source>
</evidence>
<evidence type="ECO:0000313" key="5">
    <source>
        <dbReference type="RefSeq" id="XP_015173286.1"/>
    </source>
</evidence>